<dbReference type="HAMAP" id="MF_04003">
    <property type="entry name" value="PPV_L2"/>
    <property type="match status" value="1"/>
</dbReference>
<keyword evidence="14 15" id="KW-1160">Virus entry into host cell</keyword>
<comment type="caution">
    <text evidence="15">Lacks conserved residue(s) required for the propagation of feature annotation.</text>
</comment>
<keyword evidence="7 15" id="KW-0946">Virion</keyword>
<keyword evidence="11 15" id="KW-1176">Cytoplasmic inwards viral transport</keyword>
<feature type="disulfide bond" evidence="15">
    <location>
        <begin position="20"/>
        <end position="26"/>
    </location>
</feature>
<name>A0A2P1EPX4_9PAPI</name>
<comment type="subunit">
    <text evidence="15">Interacts with major capsid protein L1. Interacts with E2; this interaction inhibits E2 transcriptional activity but not the DNA replication function E2. Interacts with host HSPA8; this interaction is required for L2 nuclear translocation. Interacts with host importins KPNB2 and KPNB3. Forms a complex with importin alpha2-beta1 heterodimers via interaction with the importin alpha2 adapter. Interacts with host DYNLT1; this interaction is essential for virus intracellular transport during entry. Interacts (via C-terminus) with host retromer subunits VPS35 AND VPS29.</text>
</comment>
<reference evidence="17" key="1">
    <citation type="submission" date="2017-03" db="EMBL/GenBank/DDBJ databases">
        <authorList>
            <person name="Afonso C.L."/>
            <person name="Miller P.J."/>
            <person name="Scott M.A."/>
            <person name="Spackman E."/>
            <person name="Goraichik I."/>
            <person name="Dimitrov K.M."/>
            <person name="Suarez D.L."/>
            <person name="Swayne D.E."/>
        </authorList>
    </citation>
    <scope>NUCLEOTIDE SEQUENCE</scope>
    <source>
        <strain evidence="17">Missouri</strain>
    </source>
</reference>
<dbReference type="EMBL" id="KY825188">
    <property type="protein sequence ID" value="AVM18364.1"/>
    <property type="molecule type" value="Genomic_DNA"/>
</dbReference>
<evidence type="ECO:0000256" key="5">
    <source>
        <dbReference type="ARBA" id="ARBA00022581"/>
    </source>
</evidence>
<keyword evidence="4 15" id="KW-1048">Host nucleus</keyword>
<comment type="similarity">
    <text evidence="15">Belongs to the papillomaviridae L2 protein family.</text>
</comment>
<evidence type="ECO:0000256" key="12">
    <source>
        <dbReference type="ARBA" id="ARBA00023125"/>
    </source>
</evidence>
<dbReference type="Pfam" id="PF00513">
    <property type="entry name" value="Late_protein_L2"/>
    <property type="match status" value="1"/>
</dbReference>
<keyword evidence="10" id="KW-1039">Host endosome</keyword>
<sequence>MPPRSKRTKRDSAGNLYKHCLLGGDCIPDVVNKYENKTPADKILQIGGSLTYFGGLGIGTGKGTGGTTGYRPLGGDTGVRVGGAPSVIRPNVPIDPVGPVDVLPIDTLSTNTEVPSVIPMVDEGSVPPIGAEVEIVGEAGVTGGGPLSGPTVSSTSEETAILEVGSSSSSTPRQRVSRQQYNNPSFTPLTHSTPTVGEATLGDSILVSQDSTGTIVGGFGFTAGPRATEEIELQTFTGPRSSTPRTQETGLYETVKGLGGRRYVQVQVKEPEFLSKPASLAQFGFENPAFEGDGSFTFPVSEDVEAAPHSAFQDVQNLGRARYTRGPGGRLRVSRVGTRGSMRLRSGTHIGQRLHFYQDLSTIDPYAGIELSVLGEQSGDSTIVLGSSESTLIDVPLGDEEEALLVDELEEDFSNAQLSFTSARGRSVIVEHPTSTPEITKPVVGADIGEGIFVSHPDADKGVMWAIPKDTQDRTHVPTDGQPSLLWDPSTGTFDLHPGLLRWRRKRRRRHDL</sequence>
<comment type="function">
    <text evidence="15">Minor protein of the capsid that localizes along the inner surface of the virion, within the central cavities beneath the L1 pentamers. Plays a role in capsid stabilization through interaction with the major capsid protein L1. Once the virion enters the host cell, L2 escorts the genomic DNA into the nucleus by promoting escape from the endosomal compartments and traffic through the host Golgi network. Mechanistically, the C-terminus of L2 possesses a cell-penetrating peptide that protudes from the host endosome, interacts with host cytoplasmic retromer cargo and thereby mediates the capsid delivery to the host trans-Golgi network. Plays a role through its interaction with host dynein in the intracellular microtubule-dependent transport of viral capsid toward the nucleus. Mediates the viral genome import into the nucleus through binding to host importins. Once within the nucleus, L2 localizes viral genomes to host PML bodies in order to activate early gene expression for establishment of infection. Later on, promotes late gene expression by interacting with the viral E2 protein and by inhibiting its transcriptional activation functions. During virion assembly, encapsidates the genome by direct interaction with the viral DNA.</text>
</comment>
<evidence type="ECO:0000256" key="14">
    <source>
        <dbReference type="ARBA" id="ARBA00023296"/>
    </source>
</evidence>
<keyword evidence="1 15" id="KW-1163">Viral penetration into host nucleus</keyword>
<evidence type="ECO:0000256" key="16">
    <source>
        <dbReference type="SAM" id="MobiDB-lite"/>
    </source>
</evidence>
<evidence type="ECO:0000256" key="7">
    <source>
        <dbReference type="ARBA" id="ARBA00022844"/>
    </source>
</evidence>
<evidence type="ECO:0000256" key="10">
    <source>
        <dbReference type="ARBA" id="ARBA00023046"/>
    </source>
</evidence>
<evidence type="ECO:0000256" key="8">
    <source>
        <dbReference type="ARBA" id="ARBA00022921"/>
    </source>
</evidence>
<dbReference type="GO" id="GO:0019028">
    <property type="term" value="C:viral capsid"/>
    <property type="evidence" value="ECO:0007669"/>
    <property type="project" value="UniProtKB-UniRule"/>
</dbReference>
<dbReference type="GO" id="GO:0075732">
    <property type="term" value="P:viral penetration into host nucleus"/>
    <property type="evidence" value="ECO:0007669"/>
    <property type="project" value="UniProtKB-KW"/>
</dbReference>
<organism evidence="17">
    <name type="scientific">Felis catus papillomavirus 3</name>
    <dbReference type="NCBI Taxonomy" id="1336600"/>
    <lineage>
        <taxon>Viruses</taxon>
        <taxon>Monodnaviria</taxon>
        <taxon>Shotokuvirae</taxon>
        <taxon>Cossaviricota</taxon>
        <taxon>Papovaviricetes</taxon>
        <taxon>Zurhausenvirales</taxon>
        <taxon>Papillomaviridae</taxon>
        <taxon>Firstpapillomavirinae</taxon>
        <taxon>Taupapillomavirus</taxon>
        <taxon>Taupapillomavirus 3</taxon>
    </lineage>
</organism>
<keyword evidence="2 15" id="KW-0597">Phosphoprotein</keyword>
<keyword evidence="3 15" id="KW-0167">Capsid protein</keyword>
<feature type="compositionally biased region" description="Polar residues" evidence="16">
    <location>
        <begin position="181"/>
        <end position="195"/>
    </location>
</feature>
<evidence type="ECO:0000256" key="6">
    <source>
        <dbReference type="ARBA" id="ARBA00022812"/>
    </source>
</evidence>
<keyword evidence="9 15" id="KW-1177">Microtubular inwards viral transport</keyword>
<keyword evidence="5 15" id="KW-0945">Host-virus interaction</keyword>
<evidence type="ECO:0000313" key="17">
    <source>
        <dbReference type="EMBL" id="AVM18364.1"/>
    </source>
</evidence>
<evidence type="ECO:0000256" key="1">
    <source>
        <dbReference type="ARBA" id="ARBA00022524"/>
    </source>
</evidence>
<keyword evidence="6" id="KW-1040">Host Golgi apparatus</keyword>
<dbReference type="GO" id="GO:0043657">
    <property type="term" value="C:host cell"/>
    <property type="evidence" value="ECO:0007669"/>
    <property type="project" value="GOC"/>
</dbReference>
<feature type="compositionally biased region" description="Low complexity" evidence="16">
    <location>
        <begin position="166"/>
        <end position="180"/>
    </location>
</feature>
<evidence type="ECO:0000256" key="15">
    <source>
        <dbReference type="HAMAP-Rule" id="MF_04003"/>
    </source>
</evidence>
<proteinExistence type="inferred from homology"/>
<evidence type="ECO:0000256" key="3">
    <source>
        <dbReference type="ARBA" id="ARBA00022561"/>
    </source>
</evidence>
<comment type="subcellular location">
    <subcellularLocation>
        <location evidence="15">Virion</location>
    </subcellularLocation>
    <subcellularLocation>
        <location evidence="15">Host nucleus</location>
    </subcellularLocation>
</comment>
<dbReference type="GO" id="GO:0042025">
    <property type="term" value="C:host cell nucleus"/>
    <property type="evidence" value="ECO:0007669"/>
    <property type="project" value="UniProtKB-SubCell"/>
</dbReference>
<comment type="PTM">
    <text evidence="15">Highly phosphorylated.</text>
</comment>
<protein>
    <recommendedName>
        <fullName evidence="15">Minor capsid protein L2</fullName>
    </recommendedName>
</protein>
<keyword evidence="13 15" id="KW-1015">Disulfide bond</keyword>
<feature type="region of interest" description="Disordered" evidence="16">
    <location>
        <begin position="163"/>
        <end position="195"/>
    </location>
</feature>
<dbReference type="GO" id="GO:0046718">
    <property type="term" value="P:symbiont entry into host cell"/>
    <property type="evidence" value="ECO:0007669"/>
    <property type="project" value="UniProtKB-KW"/>
</dbReference>
<gene>
    <name evidence="15 17" type="primary">L2</name>
</gene>
<accession>A0A2P1EPX4</accession>
<evidence type="ECO:0000256" key="13">
    <source>
        <dbReference type="ARBA" id="ARBA00023157"/>
    </source>
</evidence>
<keyword evidence="12 15" id="KW-0238">DNA-binding</keyword>
<evidence type="ECO:0000256" key="9">
    <source>
        <dbReference type="ARBA" id="ARBA00022952"/>
    </source>
</evidence>
<dbReference type="GO" id="GO:0075521">
    <property type="term" value="P:microtubule-dependent intracellular transport of viral material towards nucleus"/>
    <property type="evidence" value="ECO:0007669"/>
    <property type="project" value="UniProtKB-UniRule"/>
</dbReference>
<evidence type="ECO:0000256" key="4">
    <source>
        <dbReference type="ARBA" id="ARBA00022562"/>
    </source>
</evidence>
<keyword evidence="8 15" id="KW-0426">Late protein</keyword>
<evidence type="ECO:0000256" key="2">
    <source>
        <dbReference type="ARBA" id="ARBA00022553"/>
    </source>
</evidence>
<dbReference type="InterPro" id="IPR000784">
    <property type="entry name" value="Late_L2"/>
</dbReference>
<dbReference type="GO" id="GO:0003677">
    <property type="term" value="F:DNA binding"/>
    <property type="evidence" value="ECO:0007669"/>
    <property type="project" value="UniProtKB-UniRule"/>
</dbReference>
<dbReference type="GO" id="GO:0005198">
    <property type="term" value="F:structural molecule activity"/>
    <property type="evidence" value="ECO:0007669"/>
    <property type="project" value="UniProtKB-UniRule"/>
</dbReference>
<evidence type="ECO:0000256" key="11">
    <source>
        <dbReference type="ARBA" id="ARBA00023120"/>
    </source>
</evidence>